<feature type="compositionally biased region" description="Basic residues" evidence="1">
    <location>
        <begin position="22"/>
        <end position="39"/>
    </location>
</feature>
<feature type="region of interest" description="Disordered" evidence="1">
    <location>
        <begin position="1"/>
        <end position="39"/>
    </location>
</feature>
<reference evidence="2" key="1">
    <citation type="submission" date="2021-11" db="EMBL/GenBank/DDBJ databases">
        <authorList>
            <consortium name="Genoscope - CEA"/>
            <person name="William W."/>
        </authorList>
    </citation>
    <scope>NUCLEOTIDE SEQUENCE</scope>
</reference>
<sequence>MFAGFAWHRRTKRSSGTNSGVSHKHKQHAQVRGHRPGRP</sequence>
<evidence type="ECO:0000313" key="3">
    <source>
        <dbReference type="Proteomes" id="UP000789595"/>
    </source>
</evidence>
<comment type="caution">
    <text evidence="2">The sequence shown here is derived from an EMBL/GenBank/DDBJ whole genome shotgun (WGS) entry which is preliminary data.</text>
</comment>
<protein>
    <submittedName>
        <fullName evidence="2">Uncharacterized protein</fullName>
    </submittedName>
</protein>
<evidence type="ECO:0000256" key="1">
    <source>
        <dbReference type="SAM" id="MobiDB-lite"/>
    </source>
</evidence>
<keyword evidence="3" id="KW-1185">Reference proteome</keyword>
<proteinExistence type="predicted"/>
<evidence type="ECO:0000313" key="2">
    <source>
        <dbReference type="EMBL" id="CAH0375961.1"/>
    </source>
</evidence>
<dbReference type="EMBL" id="CAKKNE010000005">
    <property type="protein sequence ID" value="CAH0375961.1"/>
    <property type="molecule type" value="Genomic_DNA"/>
</dbReference>
<dbReference type="Proteomes" id="UP000789595">
    <property type="component" value="Unassembled WGS sequence"/>
</dbReference>
<accession>A0A8J2SVX2</accession>
<gene>
    <name evidence="2" type="ORF">PECAL_5P05140</name>
</gene>
<dbReference type="AlphaFoldDB" id="A0A8J2SVX2"/>
<organism evidence="2 3">
    <name type="scientific">Pelagomonas calceolata</name>
    <dbReference type="NCBI Taxonomy" id="35677"/>
    <lineage>
        <taxon>Eukaryota</taxon>
        <taxon>Sar</taxon>
        <taxon>Stramenopiles</taxon>
        <taxon>Ochrophyta</taxon>
        <taxon>Pelagophyceae</taxon>
        <taxon>Pelagomonadales</taxon>
        <taxon>Pelagomonadaceae</taxon>
        <taxon>Pelagomonas</taxon>
    </lineage>
</organism>
<name>A0A8J2SVX2_9STRA</name>